<evidence type="ECO:0000313" key="2">
    <source>
        <dbReference type="Proteomes" id="UP000253628"/>
    </source>
</evidence>
<evidence type="ECO:0000313" key="1">
    <source>
        <dbReference type="EMBL" id="RBP35173.1"/>
    </source>
</evidence>
<organism evidence="1 2">
    <name type="scientific">Eoetvoesiella caeni</name>
    <dbReference type="NCBI Taxonomy" id="645616"/>
    <lineage>
        <taxon>Bacteria</taxon>
        <taxon>Pseudomonadati</taxon>
        <taxon>Pseudomonadota</taxon>
        <taxon>Betaproteobacteria</taxon>
        <taxon>Burkholderiales</taxon>
        <taxon>Alcaligenaceae</taxon>
        <taxon>Eoetvoesiella</taxon>
    </lineage>
</organism>
<protein>
    <submittedName>
        <fullName evidence="1">Uncharacterized protein</fullName>
    </submittedName>
</protein>
<gene>
    <name evidence="1" type="ORF">DFR37_11935</name>
</gene>
<sequence length="129" mass="14112">MFVGSHDEPLNPVLATMAIDLQRVVTAALFHDSFQVVGIPEKVPVSFLPSVLMAGALPSESVECDPDPRLIDEIRSAISYASRSGASGIRRKSEIYVAQSSSYRVWKGDVAKLAEKVIELRFLKLTLPL</sequence>
<reference evidence="1 2" key="1">
    <citation type="submission" date="2018-06" db="EMBL/GenBank/DDBJ databases">
        <title>Genomic Encyclopedia of Type Strains, Phase IV (KMG-IV): sequencing the most valuable type-strain genomes for metagenomic binning, comparative biology and taxonomic classification.</title>
        <authorList>
            <person name="Goeker M."/>
        </authorList>
    </citation>
    <scope>NUCLEOTIDE SEQUENCE [LARGE SCALE GENOMIC DNA]</scope>
    <source>
        <strain evidence="1 2">DSM 25520</strain>
    </source>
</reference>
<comment type="caution">
    <text evidence="1">The sequence shown here is derived from an EMBL/GenBank/DDBJ whole genome shotgun (WGS) entry which is preliminary data.</text>
</comment>
<keyword evidence="2" id="KW-1185">Reference proteome</keyword>
<accession>A0A366H0F8</accession>
<proteinExistence type="predicted"/>
<dbReference type="Proteomes" id="UP000253628">
    <property type="component" value="Unassembled WGS sequence"/>
</dbReference>
<name>A0A366H0F8_9BURK</name>
<dbReference type="EMBL" id="QNRQ01000019">
    <property type="protein sequence ID" value="RBP35173.1"/>
    <property type="molecule type" value="Genomic_DNA"/>
</dbReference>
<dbReference type="AlphaFoldDB" id="A0A366H0F8"/>
<dbReference type="RefSeq" id="WP_113935168.1">
    <property type="nucleotide sequence ID" value="NZ_JBHLTB010000048.1"/>
</dbReference>